<feature type="region of interest" description="Disordered" evidence="1">
    <location>
        <begin position="454"/>
        <end position="473"/>
    </location>
</feature>
<dbReference type="EMBL" id="HBEV01008131">
    <property type="protein sequence ID" value="CAD8587925.1"/>
    <property type="molecule type" value="Transcribed_RNA"/>
</dbReference>
<dbReference type="SMART" id="SM00471">
    <property type="entry name" value="HDc"/>
    <property type="match status" value="1"/>
</dbReference>
<dbReference type="CDD" id="cd05399">
    <property type="entry name" value="NT_Rel-Spo_like"/>
    <property type="match status" value="1"/>
</dbReference>
<feature type="compositionally biased region" description="Basic and acidic residues" evidence="1">
    <location>
        <begin position="464"/>
        <end position="473"/>
    </location>
</feature>
<feature type="compositionally biased region" description="Acidic residues" evidence="1">
    <location>
        <begin position="1013"/>
        <end position="1029"/>
    </location>
</feature>
<dbReference type="Gene3D" id="3.30.460.10">
    <property type="entry name" value="Beta Polymerase, domain 2"/>
    <property type="match status" value="1"/>
</dbReference>
<feature type="compositionally biased region" description="Basic and acidic residues" evidence="1">
    <location>
        <begin position="1108"/>
        <end position="1117"/>
    </location>
</feature>
<dbReference type="InterPro" id="IPR003607">
    <property type="entry name" value="HD/PDEase_dom"/>
</dbReference>
<feature type="region of interest" description="Disordered" evidence="1">
    <location>
        <begin position="231"/>
        <end position="250"/>
    </location>
</feature>
<feature type="domain" description="RelA/SpoT" evidence="4">
    <location>
        <begin position="594"/>
        <end position="714"/>
    </location>
</feature>
<evidence type="ECO:0008006" key="6">
    <source>
        <dbReference type="Google" id="ProtNLM"/>
    </source>
</evidence>
<keyword evidence="2" id="KW-0472">Membrane</keyword>
<evidence type="ECO:0000256" key="2">
    <source>
        <dbReference type="SAM" id="Phobius"/>
    </source>
</evidence>
<organism evidence="5">
    <name type="scientific">Micromonas pusilla</name>
    <name type="common">Picoplanktonic green alga</name>
    <name type="synonym">Chromulina pusilla</name>
    <dbReference type="NCBI Taxonomy" id="38833"/>
    <lineage>
        <taxon>Eukaryota</taxon>
        <taxon>Viridiplantae</taxon>
        <taxon>Chlorophyta</taxon>
        <taxon>Mamiellophyceae</taxon>
        <taxon>Mamiellales</taxon>
        <taxon>Mamiellaceae</taxon>
        <taxon>Micromonas</taxon>
    </lineage>
</organism>
<keyword evidence="2" id="KW-0812">Transmembrane</keyword>
<evidence type="ECO:0000313" key="5">
    <source>
        <dbReference type="EMBL" id="CAD8587925.1"/>
    </source>
</evidence>
<protein>
    <recommendedName>
        <fullName evidence="6">GTP diphosphokinase</fullName>
    </recommendedName>
</protein>
<dbReference type="SMART" id="SM00954">
    <property type="entry name" value="RelA_SpoT"/>
    <property type="match status" value="1"/>
</dbReference>
<feature type="domain" description="HD/PDEase" evidence="3">
    <location>
        <begin position="129"/>
        <end position="322"/>
    </location>
</feature>
<dbReference type="PANTHER" id="PTHR21262">
    <property type="entry name" value="GUANOSINE-3',5'-BIS DIPHOSPHATE 3'-PYROPHOSPHOHYDROLASE"/>
    <property type="match status" value="1"/>
</dbReference>
<feature type="compositionally biased region" description="Low complexity" evidence="1">
    <location>
        <begin position="421"/>
        <end position="432"/>
    </location>
</feature>
<dbReference type="SUPFAM" id="SSF109604">
    <property type="entry name" value="HD-domain/PDEase-like"/>
    <property type="match status" value="2"/>
</dbReference>
<reference evidence="5" key="1">
    <citation type="submission" date="2021-01" db="EMBL/GenBank/DDBJ databases">
        <authorList>
            <person name="Corre E."/>
            <person name="Pelletier E."/>
            <person name="Niang G."/>
            <person name="Scheremetjew M."/>
            <person name="Finn R."/>
            <person name="Kale V."/>
            <person name="Holt S."/>
            <person name="Cochrane G."/>
            <person name="Meng A."/>
            <person name="Brown T."/>
            <person name="Cohen L."/>
        </authorList>
    </citation>
    <scope>NUCLEOTIDE SEQUENCE</scope>
    <source>
        <strain evidence="5">CCMP494</strain>
    </source>
</reference>
<keyword evidence="2" id="KW-1133">Transmembrane helix</keyword>
<dbReference type="GO" id="GO:0015969">
    <property type="term" value="P:guanosine tetraphosphate metabolic process"/>
    <property type="evidence" value="ECO:0007669"/>
    <property type="project" value="InterPro"/>
</dbReference>
<evidence type="ECO:0000259" key="4">
    <source>
        <dbReference type="SMART" id="SM00954"/>
    </source>
</evidence>
<dbReference type="InterPro" id="IPR043519">
    <property type="entry name" value="NT_sf"/>
</dbReference>
<feature type="transmembrane region" description="Helical" evidence="2">
    <location>
        <begin position="43"/>
        <end position="66"/>
    </location>
</feature>
<feature type="region of interest" description="Disordered" evidence="1">
    <location>
        <begin position="378"/>
        <end position="437"/>
    </location>
</feature>
<feature type="region of interest" description="Disordered" evidence="1">
    <location>
        <begin position="1108"/>
        <end position="1131"/>
    </location>
</feature>
<dbReference type="GO" id="GO:0009507">
    <property type="term" value="C:chloroplast"/>
    <property type="evidence" value="ECO:0007669"/>
    <property type="project" value="TreeGrafter"/>
</dbReference>
<accession>A0A7S0KNY3</accession>
<gene>
    <name evidence="5" type="ORF">MSP1404_LOCUS6223</name>
</gene>
<sequence>MGETMDAVMTAAVPNVTSHPYTLHLHTDTHFFPGLANYDAVGFHVNVLAVLAAAGIFFPVAGLLLVSQLWERVGKELVFGKDPEDDPDADDAIVLCGVDCSAYPIFRHPKIVRAALFAERWHHGQYRRSGEPYVTHCVEAARILAALLPQRAAERGERKYVDAVAACILHDVVDDTECDVEDVRAQFGGRVAKLVQDVSTLGKLPQILRRYQRRSVEGELNLRLKAAARAAGGGDAGGDAADGPGPKEEEEDVAGAAYAAAKTAGQMRIDTSTTEDIGTMELEELAKLRKLLLVMVDDPRVFLIKIADRLHNMRTMYAVNSAKSKFVANETLQVWCSFAEQLGMFGAKAEMEDLSFAVVNPDAFRAVINARVDEWYRPDDGKSSKKAKNLRMKTDLSEDDAASSDLSEGRSDEPASDDDASTSQAASTSAFTMTWEPPTGADVQMFFERVLRGENAGTPRRHSPRGEKERAVEAERRARQVRLEAMAAAREEEREKRAKPLTEEQEELKALLACVPPFDLLQASERNSRTAAAAAAAMMAADEATAATAADGRPTVGGASLDASLSSLRQCQATTMRSLQLDSLAPGLRVEITGRLKSAHSTHLKMRRKNIDFGQVCDARALRIVIGEPGEAPGTKDEVEACYAVVNAIHKLHRAVPGEYDDYVANKKPSGYQSLHTAVTGPDGALLEFQVRTRAMHEAAEFGDAAHWLYKDFINAVKRRPDTRGAMRGAGGPEDVDVVAAGVASARASPTAETNVDRSYVGQPVQIVWDVGTSGGGGRLSAGVVCFAEGSRIHVVEPRRGDVLAPGVGSTGLAETAEWVAMGLHRDALDRAVRANRAEPRQNGPGYLVLEFALCSDGRWHKVDAFDRKLATTAELLDEEALVTALRAARAAEVEASASSMDCAEDDAECHEMAVALEAEEVIAAFDQKAEEAAAAVAAGETLERGSFFAVPGGEAEAAGGGGGGGQRRTEVLQTSPDDEMAAARVRAMQAVLKAYLSDSPQLVDAPFPDGFDSLDDDSLDDDDDDDAADGSGFRYEPTLVADPGIDATGRLDTNRRVSASDQFRAGLGGERGGSAVMEKVAKQRRWSANLTVEEALAQAREDLRESAERAAEAAKAERRRSRRARKEAEWQSGEVESPIFAIAQAGVAKEVEEAAPRARAKPMFKAKDAAELQAAMRTQGGLGELPAPSISVNEESVMVITWRREDEAGAMQAELVKLPKGSTAKQLSGEGEDPVNVNGEPVGPDTSLKNGDMLFLE</sequence>
<dbReference type="AlphaFoldDB" id="A0A7S0KNY3"/>
<dbReference type="Pfam" id="PF04607">
    <property type="entry name" value="RelA_SpoT"/>
    <property type="match status" value="1"/>
</dbReference>
<evidence type="ECO:0000259" key="3">
    <source>
        <dbReference type="SMART" id="SM00471"/>
    </source>
</evidence>
<dbReference type="SUPFAM" id="SSF81301">
    <property type="entry name" value="Nucleotidyltransferase"/>
    <property type="match status" value="1"/>
</dbReference>
<dbReference type="InterPro" id="IPR007685">
    <property type="entry name" value="RelA_SpoT"/>
</dbReference>
<name>A0A7S0KNY3_MICPS</name>
<feature type="region of interest" description="Disordered" evidence="1">
    <location>
        <begin position="1220"/>
        <end position="1258"/>
    </location>
</feature>
<feature type="region of interest" description="Disordered" evidence="1">
    <location>
        <begin position="1007"/>
        <end position="1038"/>
    </location>
</feature>
<evidence type="ECO:0000256" key="1">
    <source>
        <dbReference type="SAM" id="MobiDB-lite"/>
    </source>
</evidence>
<feature type="region of interest" description="Disordered" evidence="1">
    <location>
        <begin position="952"/>
        <end position="971"/>
    </location>
</feature>
<dbReference type="Pfam" id="PF13328">
    <property type="entry name" value="HD_4"/>
    <property type="match status" value="2"/>
</dbReference>
<proteinExistence type="predicted"/>
<dbReference type="PANTHER" id="PTHR21262:SF31">
    <property type="entry name" value="GTP PYROPHOSPHOKINASE"/>
    <property type="match status" value="1"/>
</dbReference>
<dbReference type="Gene3D" id="1.10.3210.10">
    <property type="entry name" value="Hypothetical protein af1432"/>
    <property type="match status" value="1"/>
</dbReference>